<accession>A0A936TCC1</accession>
<evidence type="ECO:0000313" key="3">
    <source>
        <dbReference type="Proteomes" id="UP000727993"/>
    </source>
</evidence>
<name>A0A936TCC1_9ACTN</name>
<proteinExistence type="predicted"/>
<protein>
    <recommendedName>
        <fullName evidence="1">UGSC-like domain-containing protein</fullName>
    </recommendedName>
</protein>
<organism evidence="2 3">
    <name type="scientific">Candidatus Neomicrothrix subdominans</name>
    <dbReference type="NCBI Taxonomy" id="2954438"/>
    <lineage>
        <taxon>Bacteria</taxon>
        <taxon>Bacillati</taxon>
        <taxon>Actinomycetota</taxon>
        <taxon>Acidimicrobiia</taxon>
        <taxon>Acidimicrobiales</taxon>
        <taxon>Microthrixaceae</taxon>
        <taxon>Candidatus Neomicrothrix</taxon>
    </lineage>
</organism>
<gene>
    <name evidence="2" type="ORF">IPN02_04175</name>
</gene>
<evidence type="ECO:0000259" key="1">
    <source>
        <dbReference type="Pfam" id="PF24696"/>
    </source>
</evidence>
<dbReference type="Proteomes" id="UP000727993">
    <property type="component" value="Unassembled WGS sequence"/>
</dbReference>
<dbReference type="Pfam" id="PF24696">
    <property type="entry name" value="UGSC"/>
    <property type="match status" value="1"/>
</dbReference>
<evidence type="ECO:0000313" key="2">
    <source>
        <dbReference type="EMBL" id="MBK9296068.1"/>
    </source>
</evidence>
<comment type="caution">
    <text evidence="2">The sequence shown here is derived from an EMBL/GenBank/DDBJ whole genome shotgun (WGS) entry which is preliminary data.</text>
</comment>
<dbReference type="AlphaFoldDB" id="A0A936TCC1"/>
<sequence>MHDLDDLERRGIPSVFVASSEFIDAADTQRAALGSPVRGVFVPHPIQDRTDDEMTALADAAVEELIAALTATTA</sequence>
<dbReference type="EMBL" id="JADJZA010000001">
    <property type="protein sequence ID" value="MBK9296068.1"/>
    <property type="molecule type" value="Genomic_DNA"/>
</dbReference>
<dbReference type="InterPro" id="IPR057767">
    <property type="entry name" value="UGSC-like_dom"/>
</dbReference>
<feature type="domain" description="UGSC-like" evidence="1">
    <location>
        <begin position="6"/>
        <end position="70"/>
    </location>
</feature>
<reference evidence="2 3" key="1">
    <citation type="submission" date="2020-10" db="EMBL/GenBank/DDBJ databases">
        <title>Connecting structure to function with the recovery of over 1000 high-quality activated sludge metagenome-assembled genomes encoding full-length rRNA genes using long-read sequencing.</title>
        <authorList>
            <person name="Singleton C.M."/>
            <person name="Petriglieri F."/>
            <person name="Kristensen J.M."/>
            <person name="Kirkegaard R.H."/>
            <person name="Michaelsen T.Y."/>
            <person name="Andersen M.H."/>
            <person name="Karst S.M."/>
            <person name="Dueholm M.S."/>
            <person name="Nielsen P.H."/>
            <person name="Albertsen M."/>
        </authorList>
    </citation>
    <scope>NUCLEOTIDE SEQUENCE [LARGE SCALE GENOMIC DNA]</scope>
    <source>
        <strain evidence="2">Lyne_18-Q3-R50-59_MAXAC.006</strain>
    </source>
</reference>